<evidence type="ECO:0000313" key="11">
    <source>
        <dbReference type="Proteomes" id="UP000182836"/>
    </source>
</evidence>
<proteinExistence type="inferred from homology"/>
<evidence type="ECO:0000313" key="9">
    <source>
        <dbReference type="EMBL" id="SDI34817.1"/>
    </source>
</evidence>
<dbReference type="RefSeq" id="WP_043066040.1">
    <property type="nucleotide sequence ID" value="NZ_BJOA01000031.1"/>
</dbReference>
<dbReference type="InterPro" id="IPR013527">
    <property type="entry name" value="YicC-like_N"/>
</dbReference>
<keyword evidence="4" id="KW-0378">Hydrolase</keyword>
<dbReference type="NCBIfam" id="TIGR00255">
    <property type="entry name" value="YicC/YloC family endoribonuclease"/>
    <property type="match status" value="1"/>
</dbReference>
<keyword evidence="10" id="KW-1185">Reference proteome</keyword>
<dbReference type="AlphaFoldDB" id="A0A0D1XMX3"/>
<feature type="domain" description="Endoribonuclease YicC-like N-terminal" evidence="6">
    <location>
        <begin position="2"/>
        <end position="155"/>
    </location>
</feature>
<evidence type="ECO:0000256" key="3">
    <source>
        <dbReference type="ARBA" id="ARBA00022759"/>
    </source>
</evidence>
<evidence type="ECO:0000256" key="1">
    <source>
        <dbReference type="ARBA" id="ARBA00001968"/>
    </source>
</evidence>
<dbReference type="GO" id="GO:0016787">
    <property type="term" value="F:hydrolase activity"/>
    <property type="evidence" value="ECO:0007669"/>
    <property type="project" value="UniProtKB-KW"/>
</dbReference>
<keyword evidence="3" id="KW-0255">Endonuclease</keyword>
<evidence type="ECO:0000259" key="6">
    <source>
        <dbReference type="Pfam" id="PF03755"/>
    </source>
</evidence>
<evidence type="ECO:0000313" key="8">
    <source>
        <dbReference type="EMBL" id="KON95702.1"/>
    </source>
</evidence>
<dbReference type="PANTHER" id="PTHR30636:SF3">
    <property type="entry name" value="UPF0701 PROTEIN YICC"/>
    <property type="match status" value="1"/>
</dbReference>
<evidence type="ECO:0000259" key="7">
    <source>
        <dbReference type="Pfam" id="PF08340"/>
    </source>
</evidence>
<dbReference type="EMBL" id="FNED01000003">
    <property type="protein sequence ID" value="SDI34817.1"/>
    <property type="molecule type" value="Genomic_DNA"/>
</dbReference>
<evidence type="ECO:0000256" key="4">
    <source>
        <dbReference type="ARBA" id="ARBA00022801"/>
    </source>
</evidence>
<gene>
    <name evidence="8" type="ORF">AF333_09665</name>
    <name evidence="9" type="ORF">SAMN04487909_103162</name>
</gene>
<evidence type="ECO:0000256" key="5">
    <source>
        <dbReference type="ARBA" id="ARBA00035648"/>
    </source>
</evidence>
<reference evidence="8 10" key="1">
    <citation type="submission" date="2015-07" db="EMBL/GenBank/DDBJ databases">
        <title>Fjat-14205 dsm 2895.</title>
        <authorList>
            <person name="Liu B."/>
            <person name="Wang J."/>
            <person name="Zhu Y."/>
            <person name="Liu G."/>
            <person name="Chen Q."/>
            <person name="Chen Z."/>
            <person name="Lan J."/>
            <person name="Che J."/>
            <person name="Ge C."/>
            <person name="Shi H."/>
            <person name="Pan Z."/>
            <person name="Liu X."/>
        </authorList>
    </citation>
    <scope>NUCLEOTIDE SEQUENCE [LARGE SCALE GENOMIC DNA]</scope>
    <source>
        <strain evidence="8 10">DSM 2895</strain>
    </source>
</reference>
<dbReference type="PATRIC" id="fig|47500.8.peg.6927"/>
<dbReference type="InterPro" id="IPR005229">
    <property type="entry name" value="YicC/YloC-like"/>
</dbReference>
<dbReference type="GeneID" id="42305467"/>
<organism evidence="8 10">
    <name type="scientific">Aneurinibacillus migulanus</name>
    <name type="common">Bacillus migulanus</name>
    <dbReference type="NCBI Taxonomy" id="47500"/>
    <lineage>
        <taxon>Bacteria</taxon>
        <taxon>Bacillati</taxon>
        <taxon>Bacillota</taxon>
        <taxon>Bacilli</taxon>
        <taxon>Bacillales</taxon>
        <taxon>Paenibacillaceae</taxon>
        <taxon>Aneurinibacillus group</taxon>
        <taxon>Aneurinibacillus</taxon>
    </lineage>
</organism>
<sequence>MVYSMTGYGRAERKEEGVSFTVEMRSVNHRFSEVAVRMPRELSAFEDAVRKKVLSHIRRGRVDVFITIETETPPSSLKINWELARQYKEAAEKMAELLGVSPQMPVYELLSMPDVARAGDERSDLESYKAPLLAAVEEAIVMLVTMRKKEGQALRDDVLGRIEEMKHLVEELALFAPKVAEGYRERIFTRVQEYIQDRCDIDESRLLHEVAVFTERADISEEITRLRSHFVQFGQIADEPDAIGRKLDFLVQECHREINTIGAKANHLEISQKVVILKAELEKVKEQVQNIE</sequence>
<dbReference type="PANTHER" id="PTHR30636">
    <property type="entry name" value="UPF0701 PROTEIN YICC"/>
    <property type="match status" value="1"/>
</dbReference>
<evidence type="ECO:0000313" key="10">
    <source>
        <dbReference type="Proteomes" id="UP000037269"/>
    </source>
</evidence>
<dbReference type="EMBL" id="LGUG01000004">
    <property type="protein sequence ID" value="KON95702.1"/>
    <property type="molecule type" value="Genomic_DNA"/>
</dbReference>
<dbReference type="Proteomes" id="UP000037269">
    <property type="component" value="Unassembled WGS sequence"/>
</dbReference>
<dbReference type="Proteomes" id="UP000182836">
    <property type="component" value="Unassembled WGS sequence"/>
</dbReference>
<dbReference type="Pfam" id="PF03755">
    <property type="entry name" value="YicC-like_N"/>
    <property type="match status" value="1"/>
</dbReference>
<accession>A0A0D1XMX3</accession>
<dbReference type="Pfam" id="PF08340">
    <property type="entry name" value="YicC-like_C"/>
    <property type="match status" value="1"/>
</dbReference>
<comment type="cofactor">
    <cofactor evidence="1">
        <name>a divalent metal cation</name>
        <dbReference type="ChEBI" id="CHEBI:60240"/>
    </cofactor>
</comment>
<dbReference type="OrthoDB" id="9771229at2"/>
<dbReference type="STRING" id="47500.AF333_09665"/>
<comment type="similarity">
    <text evidence="5">Belongs to the YicC/YloC family.</text>
</comment>
<feature type="domain" description="Endoribonuclease YicC-like C-terminal" evidence="7">
    <location>
        <begin position="176"/>
        <end position="292"/>
    </location>
</feature>
<dbReference type="InterPro" id="IPR013551">
    <property type="entry name" value="YicC-like_C"/>
</dbReference>
<name>A0A0D1XMX3_ANEMI</name>
<keyword evidence="2" id="KW-0540">Nuclease</keyword>
<dbReference type="GO" id="GO:0004521">
    <property type="term" value="F:RNA endonuclease activity"/>
    <property type="evidence" value="ECO:0007669"/>
    <property type="project" value="InterPro"/>
</dbReference>
<protein>
    <submittedName>
        <fullName evidence="9">TIGR00255 family protein</fullName>
    </submittedName>
</protein>
<reference evidence="9 11" key="2">
    <citation type="submission" date="2016-10" db="EMBL/GenBank/DDBJ databases">
        <authorList>
            <person name="de Groot N.N."/>
        </authorList>
    </citation>
    <scope>NUCLEOTIDE SEQUENCE [LARGE SCALE GENOMIC DNA]</scope>
    <source>
        <strain evidence="9 11">DSM 2895</strain>
    </source>
</reference>
<evidence type="ECO:0000256" key="2">
    <source>
        <dbReference type="ARBA" id="ARBA00022722"/>
    </source>
</evidence>